<dbReference type="EMBL" id="VSRR010106347">
    <property type="protein sequence ID" value="MPC96537.1"/>
    <property type="molecule type" value="Genomic_DNA"/>
</dbReference>
<sequence length="25" mass="2894">MNSSREAATCEAHWEKIAHDPPARW</sequence>
<feature type="compositionally biased region" description="Basic and acidic residues" evidence="1">
    <location>
        <begin position="12"/>
        <end position="25"/>
    </location>
</feature>
<evidence type="ECO:0000256" key="1">
    <source>
        <dbReference type="SAM" id="MobiDB-lite"/>
    </source>
</evidence>
<comment type="caution">
    <text evidence="2">The sequence shown here is derived from an EMBL/GenBank/DDBJ whole genome shotgun (WGS) entry which is preliminary data.</text>
</comment>
<protein>
    <submittedName>
        <fullName evidence="2">Uncharacterized protein</fullName>
    </submittedName>
</protein>
<evidence type="ECO:0000313" key="2">
    <source>
        <dbReference type="EMBL" id="MPC96537.1"/>
    </source>
</evidence>
<gene>
    <name evidence="2" type="ORF">E2C01_091800</name>
</gene>
<name>A0A5B7JTU4_PORTR</name>
<feature type="region of interest" description="Disordered" evidence="1">
    <location>
        <begin position="1"/>
        <end position="25"/>
    </location>
</feature>
<dbReference type="Proteomes" id="UP000324222">
    <property type="component" value="Unassembled WGS sequence"/>
</dbReference>
<keyword evidence="3" id="KW-1185">Reference proteome</keyword>
<accession>A0A5B7JTU4</accession>
<organism evidence="2 3">
    <name type="scientific">Portunus trituberculatus</name>
    <name type="common">Swimming crab</name>
    <name type="synonym">Neptunus trituberculatus</name>
    <dbReference type="NCBI Taxonomy" id="210409"/>
    <lineage>
        <taxon>Eukaryota</taxon>
        <taxon>Metazoa</taxon>
        <taxon>Ecdysozoa</taxon>
        <taxon>Arthropoda</taxon>
        <taxon>Crustacea</taxon>
        <taxon>Multicrustacea</taxon>
        <taxon>Malacostraca</taxon>
        <taxon>Eumalacostraca</taxon>
        <taxon>Eucarida</taxon>
        <taxon>Decapoda</taxon>
        <taxon>Pleocyemata</taxon>
        <taxon>Brachyura</taxon>
        <taxon>Eubrachyura</taxon>
        <taxon>Portunoidea</taxon>
        <taxon>Portunidae</taxon>
        <taxon>Portuninae</taxon>
        <taxon>Portunus</taxon>
    </lineage>
</organism>
<reference evidence="2 3" key="1">
    <citation type="submission" date="2019-05" db="EMBL/GenBank/DDBJ databases">
        <title>Another draft genome of Portunus trituberculatus and its Hox gene families provides insights of decapod evolution.</title>
        <authorList>
            <person name="Jeong J.-H."/>
            <person name="Song I."/>
            <person name="Kim S."/>
            <person name="Choi T."/>
            <person name="Kim D."/>
            <person name="Ryu S."/>
            <person name="Kim W."/>
        </authorList>
    </citation>
    <scope>NUCLEOTIDE SEQUENCE [LARGE SCALE GENOMIC DNA]</scope>
    <source>
        <tissue evidence="2">Muscle</tissue>
    </source>
</reference>
<dbReference type="AlphaFoldDB" id="A0A5B7JTU4"/>
<proteinExistence type="predicted"/>
<evidence type="ECO:0000313" key="3">
    <source>
        <dbReference type="Proteomes" id="UP000324222"/>
    </source>
</evidence>